<dbReference type="CDD" id="cd07381">
    <property type="entry name" value="MPP_CapA"/>
    <property type="match status" value="1"/>
</dbReference>
<dbReference type="PANTHER" id="PTHR33393:SF13">
    <property type="entry name" value="PGA BIOSYNTHESIS PROTEIN CAPA"/>
    <property type="match status" value="1"/>
</dbReference>
<dbReference type="Gene3D" id="3.60.21.10">
    <property type="match status" value="1"/>
</dbReference>
<evidence type="ECO:0000259" key="2">
    <source>
        <dbReference type="SMART" id="SM00854"/>
    </source>
</evidence>
<dbReference type="InterPro" id="IPR052169">
    <property type="entry name" value="CW_Biosynth-Accessory"/>
</dbReference>
<comment type="similarity">
    <text evidence="1">Belongs to the CapA family.</text>
</comment>
<dbReference type="SUPFAM" id="SSF56300">
    <property type="entry name" value="Metallo-dependent phosphatases"/>
    <property type="match status" value="1"/>
</dbReference>
<reference evidence="3" key="1">
    <citation type="journal article" date="2020" name="mSystems">
        <title>Genome- and Community-Level Interaction Insights into Carbon Utilization and Element Cycling Functions of Hydrothermarchaeota in Hydrothermal Sediment.</title>
        <authorList>
            <person name="Zhou Z."/>
            <person name="Liu Y."/>
            <person name="Xu W."/>
            <person name="Pan J."/>
            <person name="Luo Z.H."/>
            <person name="Li M."/>
        </authorList>
    </citation>
    <scope>NUCLEOTIDE SEQUENCE [LARGE SCALE GENOMIC DNA]</scope>
    <source>
        <strain evidence="3">SpSt-361</strain>
    </source>
</reference>
<dbReference type="InterPro" id="IPR019079">
    <property type="entry name" value="Capsule_synth_CapA"/>
</dbReference>
<proteinExistence type="inferred from homology"/>
<dbReference type="EMBL" id="DSPJ01000045">
    <property type="protein sequence ID" value="HEX61831.1"/>
    <property type="molecule type" value="Genomic_DNA"/>
</dbReference>
<name>A0A831YT26_UNCKA</name>
<dbReference type="SMART" id="SM00854">
    <property type="entry name" value="PGA_cap"/>
    <property type="match status" value="1"/>
</dbReference>
<evidence type="ECO:0000256" key="1">
    <source>
        <dbReference type="ARBA" id="ARBA00005662"/>
    </source>
</evidence>
<gene>
    <name evidence="3" type="ORF">ENR01_01590</name>
</gene>
<organism evidence="3">
    <name type="scientific">candidate division WWE3 bacterium</name>
    <dbReference type="NCBI Taxonomy" id="2053526"/>
    <lineage>
        <taxon>Bacteria</taxon>
        <taxon>Katanobacteria</taxon>
    </lineage>
</organism>
<dbReference type="PANTHER" id="PTHR33393">
    <property type="entry name" value="POLYGLUTAMINE SYNTHESIS ACCESSORY PROTEIN RV0574C-RELATED"/>
    <property type="match status" value="1"/>
</dbReference>
<dbReference type="AlphaFoldDB" id="A0A831YT26"/>
<dbReference type="Pfam" id="PF09587">
    <property type="entry name" value="PGA_cap"/>
    <property type="match status" value="1"/>
</dbReference>
<feature type="domain" description="Capsule synthesis protein CapA" evidence="2">
    <location>
        <begin position="50"/>
        <end position="271"/>
    </location>
</feature>
<accession>A0A831YT26</accession>
<comment type="caution">
    <text evidence="3">The sequence shown here is derived from an EMBL/GenBank/DDBJ whole genome shotgun (WGS) entry which is preliminary data.</text>
</comment>
<dbReference type="InterPro" id="IPR029052">
    <property type="entry name" value="Metallo-depent_PP-like"/>
</dbReference>
<evidence type="ECO:0000313" key="3">
    <source>
        <dbReference type="EMBL" id="HEX61831.1"/>
    </source>
</evidence>
<sequence length="335" mass="37292">MLWELLQRLLPYLFLMNISWAPIRFPELDLARIFSSGNFLARAAEERLVTLMVTGDVLPGRSVHLRYTQTGDPNYAFAETAEVLRGADITFINLEGPLVADCPVFYTGFTFCGDPRFAEGLKFAGADVINVANNHIYNFGAGGLSQTLETLRRNGLLPAGEGNIAYLTVKGTRFAFLGYNAVGKVLDRSAAAEEIKTAKANADVVVVQFHWGQEYTYLPKRAGSEPVELGHLAIDAGADLVVSNHPHWIQGTEIYRGKVITYSHGNFVFDQMFSEETRAGVVGKYTFYGRKLVGVEFLPTKIYRSFQPQFLKGEEAQAVLDKMQRSSEMIRELVK</sequence>
<protein>
    <submittedName>
        <fullName evidence="3">CapA family protein</fullName>
    </submittedName>
</protein>